<evidence type="ECO:0000256" key="7">
    <source>
        <dbReference type="ARBA" id="ARBA00022989"/>
    </source>
</evidence>
<evidence type="ECO:0000256" key="2">
    <source>
        <dbReference type="ARBA" id="ARBA00008130"/>
    </source>
</evidence>
<dbReference type="GO" id="GO:0005216">
    <property type="term" value="F:monoatomic ion channel activity"/>
    <property type="evidence" value="ECO:0007669"/>
    <property type="project" value="InterPro"/>
</dbReference>
<feature type="transmembrane region" description="Helical" evidence="11">
    <location>
        <begin position="51"/>
        <end position="72"/>
    </location>
</feature>
<dbReference type="PROSITE" id="PS00327">
    <property type="entry name" value="BACTERIAL_OPSIN_RET"/>
    <property type="match status" value="1"/>
</dbReference>
<evidence type="ECO:0000256" key="11">
    <source>
        <dbReference type="SAM" id="Phobius"/>
    </source>
</evidence>
<evidence type="ECO:0000256" key="9">
    <source>
        <dbReference type="ARBA" id="ARBA00023136"/>
    </source>
</evidence>
<evidence type="ECO:0000313" key="12">
    <source>
        <dbReference type="EMBL" id="KAG9244523.1"/>
    </source>
</evidence>
<dbReference type="GO" id="GO:0005886">
    <property type="term" value="C:plasma membrane"/>
    <property type="evidence" value="ECO:0007669"/>
    <property type="project" value="TreeGrafter"/>
</dbReference>
<keyword evidence="5 11" id="KW-0812">Transmembrane</keyword>
<keyword evidence="7 11" id="KW-1133">Transmembrane helix</keyword>
<dbReference type="EMBL" id="MU253900">
    <property type="protein sequence ID" value="KAG9244523.1"/>
    <property type="molecule type" value="Genomic_DNA"/>
</dbReference>
<keyword evidence="8" id="KW-0157">Chromophore</keyword>
<feature type="transmembrane region" description="Helical" evidence="11">
    <location>
        <begin position="228"/>
        <end position="246"/>
    </location>
</feature>
<proteinExistence type="inferred from homology"/>
<dbReference type="OrthoDB" id="10261467at2759"/>
<gene>
    <name evidence="12" type="ORF">BJ878DRAFT_421210</name>
</gene>
<dbReference type="InterPro" id="IPR018229">
    <property type="entry name" value="Rhodopsin_retinal_BS"/>
</dbReference>
<feature type="transmembrane region" description="Helical" evidence="11">
    <location>
        <begin position="131"/>
        <end position="153"/>
    </location>
</feature>
<dbReference type="PANTHER" id="PTHR28286">
    <property type="match status" value="1"/>
</dbReference>
<protein>
    <recommendedName>
        <fullName evidence="14">Opsin-1</fullName>
    </recommendedName>
</protein>
<dbReference type="GO" id="GO:0007602">
    <property type="term" value="P:phototransduction"/>
    <property type="evidence" value="ECO:0007669"/>
    <property type="project" value="UniProtKB-KW"/>
</dbReference>
<dbReference type="SMART" id="SM01021">
    <property type="entry name" value="Bac_rhodopsin"/>
    <property type="match status" value="1"/>
</dbReference>
<keyword evidence="13" id="KW-1185">Reference proteome</keyword>
<evidence type="ECO:0000256" key="6">
    <source>
        <dbReference type="ARBA" id="ARBA00022925"/>
    </source>
</evidence>
<dbReference type="AlphaFoldDB" id="A0A9P7Z2R9"/>
<dbReference type="GO" id="GO:0009881">
    <property type="term" value="F:photoreceptor activity"/>
    <property type="evidence" value="ECO:0007669"/>
    <property type="project" value="UniProtKB-KW"/>
</dbReference>
<dbReference type="PRINTS" id="PR00251">
    <property type="entry name" value="BACTRLOPSIN"/>
</dbReference>
<evidence type="ECO:0000256" key="8">
    <source>
        <dbReference type="ARBA" id="ARBA00022991"/>
    </source>
</evidence>
<dbReference type="PANTHER" id="PTHR28286:SF2">
    <property type="entry name" value="BACTERIORHODOPSIN _OPSIN, NOPA (EUROFUNG)"/>
    <property type="match status" value="1"/>
</dbReference>
<feature type="transmembrane region" description="Helical" evidence="11">
    <location>
        <begin position="160"/>
        <end position="182"/>
    </location>
</feature>
<keyword evidence="10" id="KW-0675">Receptor</keyword>
<sequence>MLDPNQVIEAFIKTSTLLPTALPTHSVAPIPTVIPSPSAPVWEKTHSAGKITLWVAFAIFFISTLILGFLAWRTPVQKRLFHILVTFLTAISTIAYYAQATGAGSTVVHYVITETHKHVPNTFQDVYRQVFWAHTVDSAITFPVVILTLALLAGISGANILVIILAHIALALTTVLASFATMKSASKWGWIVHAVLAFLVIVYQLVVPGRRAINAKGDVATGKFYAAIGGYTLVIWILYLVVWGVTEGTRNWSVDTEIIAYAVLDILAKPVFAFWLIFAYGKKSAVIDGFWTHGLASEGTVRLEDEEA</sequence>
<keyword evidence="9 11" id="KW-0472">Membrane</keyword>
<dbReference type="CDD" id="cd15028">
    <property type="entry name" value="7tm_Opsin-1_euk"/>
    <property type="match status" value="1"/>
</dbReference>
<feature type="transmembrane region" description="Helical" evidence="11">
    <location>
        <begin position="79"/>
        <end position="98"/>
    </location>
</feature>
<evidence type="ECO:0000313" key="13">
    <source>
        <dbReference type="Proteomes" id="UP000887226"/>
    </source>
</evidence>
<feature type="transmembrane region" description="Helical" evidence="11">
    <location>
        <begin position="258"/>
        <end position="280"/>
    </location>
</feature>
<dbReference type="SUPFAM" id="SSF81321">
    <property type="entry name" value="Family A G protein-coupled receptor-like"/>
    <property type="match status" value="1"/>
</dbReference>
<evidence type="ECO:0000256" key="5">
    <source>
        <dbReference type="ARBA" id="ARBA00022692"/>
    </source>
</evidence>
<comment type="caution">
    <text evidence="12">The sequence shown here is derived from an EMBL/GenBank/DDBJ whole genome shotgun (WGS) entry which is preliminary data.</text>
</comment>
<dbReference type="InterPro" id="IPR001425">
    <property type="entry name" value="Arc/bac/fun_rhodopsins"/>
</dbReference>
<dbReference type="Pfam" id="PF01036">
    <property type="entry name" value="Bac_rhodopsin"/>
    <property type="match status" value="1"/>
</dbReference>
<dbReference type="GO" id="GO:0005783">
    <property type="term" value="C:endoplasmic reticulum"/>
    <property type="evidence" value="ECO:0007669"/>
    <property type="project" value="TreeGrafter"/>
</dbReference>
<dbReference type="Proteomes" id="UP000887226">
    <property type="component" value="Unassembled WGS sequence"/>
</dbReference>
<organism evidence="12 13">
    <name type="scientific">Calycina marina</name>
    <dbReference type="NCBI Taxonomy" id="1763456"/>
    <lineage>
        <taxon>Eukaryota</taxon>
        <taxon>Fungi</taxon>
        <taxon>Dikarya</taxon>
        <taxon>Ascomycota</taxon>
        <taxon>Pezizomycotina</taxon>
        <taxon>Leotiomycetes</taxon>
        <taxon>Helotiales</taxon>
        <taxon>Pezizellaceae</taxon>
        <taxon>Calycina</taxon>
    </lineage>
</organism>
<name>A0A9P7Z2R9_9HELO</name>
<evidence type="ECO:0000256" key="10">
    <source>
        <dbReference type="ARBA" id="ARBA00023170"/>
    </source>
</evidence>
<evidence type="ECO:0008006" key="14">
    <source>
        <dbReference type="Google" id="ProtNLM"/>
    </source>
</evidence>
<keyword evidence="4" id="KW-0716">Sensory transduction</keyword>
<evidence type="ECO:0000256" key="1">
    <source>
        <dbReference type="ARBA" id="ARBA00004141"/>
    </source>
</evidence>
<keyword evidence="3" id="KW-0600">Photoreceptor protein</keyword>
<comment type="similarity">
    <text evidence="2">Belongs to the archaeal/bacterial/fungal opsin family.</text>
</comment>
<evidence type="ECO:0000256" key="4">
    <source>
        <dbReference type="ARBA" id="ARBA00022606"/>
    </source>
</evidence>
<keyword evidence="6" id="KW-0681">Retinal protein</keyword>
<evidence type="ECO:0000256" key="3">
    <source>
        <dbReference type="ARBA" id="ARBA00022543"/>
    </source>
</evidence>
<feature type="transmembrane region" description="Helical" evidence="11">
    <location>
        <begin position="188"/>
        <end position="207"/>
    </location>
</feature>
<dbReference type="Gene3D" id="1.20.1070.10">
    <property type="entry name" value="Rhodopsin 7-helix transmembrane proteins"/>
    <property type="match status" value="1"/>
</dbReference>
<reference evidence="12" key="1">
    <citation type="journal article" date="2021" name="IMA Fungus">
        <title>Genomic characterization of three marine fungi, including Emericellopsis atlantica sp. nov. with signatures of a generalist lifestyle and marine biomass degradation.</title>
        <authorList>
            <person name="Hagestad O.C."/>
            <person name="Hou L."/>
            <person name="Andersen J.H."/>
            <person name="Hansen E.H."/>
            <person name="Altermark B."/>
            <person name="Li C."/>
            <person name="Kuhnert E."/>
            <person name="Cox R.J."/>
            <person name="Crous P.W."/>
            <person name="Spatafora J.W."/>
            <person name="Lail K."/>
            <person name="Amirebrahimi M."/>
            <person name="Lipzen A."/>
            <person name="Pangilinan J."/>
            <person name="Andreopoulos W."/>
            <person name="Hayes R.D."/>
            <person name="Ng V."/>
            <person name="Grigoriev I.V."/>
            <person name="Jackson S.A."/>
            <person name="Sutton T.D.S."/>
            <person name="Dobson A.D.W."/>
            <person name="Rama T."/>
        </authorList>
    </citation>
    <scope>NUCLEOTIDE SEQUENCE</scope>
    <source>
        <strain evidence="12">TRa3180A</strain>
    </source>
</reference>
<accession>A0A9P7Z2R9</accession>
<comment type="subcellular location">
    <subcellularLocation>
        <location evidence="1">Membrane</location>
        <topology evidence="1">Multi-pass membrane protein</topology>
    </subcellularLocation>
</comment>